<gene>
    <name evidence="2" type="ORF">KTAU_00790</name>
</gene>
<accession>A0A5J4K3R0</accession>
<keyword evidence="3" id="KW-1185">Reference proteome</keyword>
<feature type="compositionally biased region" description="Polar residues" evidence="1">
    <location>
        <begin position="28"/>
        <end position="39"/>
    </location>
</feature>
<proteinExistence type="predicted"/>
<evidence type="ECO:0000256" key="1">
    <source>
        <dbReference type="SAM" id="MobiDB-lite"/>
    </source>
</evidence>
<evidence type="ECO:0000313" key="3">
    <source>
        <dbReference type="Proteomes" id="UP000334820"/>
    </source>
</evidence>
<protein>
    <recommendedName>
        <fullName evidence="4">General stress protein</fullName>
    </recommendedName>
</protein>
<name>A0A5J4K3R0_9CHLR</name>
<sequence>MMISKTGRPRGLAALSPERRREIASKGGRTSQSRGTAHQWTAEEASAAGKKGSARYARRRAELQSQLS</sequence>
<comment type="caution">
    <text evidence="2">The sequence shown here is derived from an EMBL/GenBank/DDBJ whole genome shotgun (WGS) entry which is preliminary data.</text>
</comment>
<evidence type="ECO:0008006" key="4">
    <source>
        <dbReference type="Google" id="ProtNLM"/>
    </source>
</evidence>
<organism evidence="2 3">
    <name type="scientific">Thermogemmatispora aurantia</name>
    <dbReference type="NCBI Taxonomy" id="2045279"/>
    <lineage>
        <taxon>Bacteria</taxon>
        <taxon>Bacillati</taxon>
        <taxon>Chloroflexota</taxon>
        <taxon>Ktedonobacteria</taxon>
        <taxon>Thermogemmatisporales</taxon>
        <taxon>Thermogemmatisporaceae</taxon>
        <taxon>Thermogemmatispora</taxon>
    </lineage>
</organism>
<feature type="region of interest" description="Disordered" evidence="1">
    <location>
        <begin position="1"/>
        <end position="68"/>
    </location>
</feature>
<dbReference type="AlphaFoldDB" id="A0A5J4K3R0"/>
<dbReference type="Proteomes" id="UP000334820">
    <property type="component" value="Unassembled WGS sequence"/>
</dbReference>
<evidence type="ECO:0000313" key="2">
    <source>
        <dbReference type="EMBL" id="GER81440.1"/>
    </source>
</evidence>
<dbReference type="EMBL" id="BKZV01000001">
    <property type="protein sequence ID" value="GER81440.1"/>
    <property type="molecule type" value="Genomic_DNA"/>
</dbReference>
<reference evidence="2 3" key="1">
    <citation type="journal article" date="2019" name="Int. J. Syst. Evol. Microbiol.">
        <title>Thermogemmatispora aurantia sp. nov. and Thermogemmatispora argillosa sp. nov., within the class Ktedonobacteria, and emended description of the genus Thermogemmatispora.</title>
        <authorList>
            <person name="Zheng Y."/>
            <person name="Wang C.M."/>
            <person name="Sakai Y."/>
            <person name="Abe K."/>
            <person name="Yokota A."/>
            <person name="Yabe S."/>
        </authorList>
    </citation>
    <scope>NUCLEOTIDE SEQUENCE [LARGE SCALE GENOMIC DNA]</scope>
    <source>
        <strain evidence="2 3">A1-2</strain>
    </source>
</reference>
<dbReference type="RefSeq" id="WP_223258223.1">
    <property type="nucleotide sequence ID" value="NZ_BKZV01000001.1"/>
</dbReference>